<dbReference type="PROSITE" id="PS00211">
    <property type="entry name" value="ABC_TRANSPORTER_1"/>
    <property type="match status" value="1"/>
</dbReference>
<evidence type="ECO:0000313" key="5">
    <source>
        <dbReference type="EMBL" id="RIX28672.1"/>
    </source>
</evidence>
<dbReference type="InterPro" id="IPR003593">
    <property type="entry name" value="AAA+_ATPase"/>
</dbReference>
<dbReference type="Proteomes" id="UP000265742">
    <property type="component" value="Unassembled WGS sequence"/>
</dbReference>
<dbReference type="InterPro" id="IPR050093">
    <property type="entry name" value="ABC_SmlMolc_Importer"/>
</dbReference>
<dbReference type="OrthoDB" id="9112331at2"/>
<comment type="caution">
    <text evidence="5">The sequence shown here is derived from an EMBL/GenBank/DDBJ whole genome shotgun (WGS) entry which is preliminary data.</text>
</comment>
<evidence type="ECO:0000256" key="1">
    <source>
        <dbReference type="ARBA" id="ARBA00022448"/>
    </source>
</evidence>
<evidence type="ECO:0000256" key="2">
    <source>
        <dbReference type="ARBA" id="ARBA00022741"/>
    </source>
</evidence>
<keyword evidence="6" id="KW-1185">Reference proteome</keyword>
<dbReference type="GO" id="GO:0016887">
    <property type="term" value="F:ATP hydrolysis activity"/>
    <property type="evidence" value="ECO:0007669"/>
    <property type="project" value="InterPro"/>
</dbReference>
<gene>
    <name evidence="5" type="ORF">D1781_14830</name>
</gene>
<evidence type="ECO:0000256" key="3">
    <source>
        <dbReference type="ARBA" id="ARBA00022840"/>
    </source>
</evidence>
<protein>
    <submittedName>
        <fullName evidence="5">ATP-binding cassette domain-containing protein</fullName>
    </submittedName>
</protein>
<dbReference type="AlphaFoldDB" id="A0A3A1TWU4"/>
<accession>A0A3A1TWU4</accession>
<dbReference type="InterPro" id="IPR003439">
    <property type="entry name" value="ABC_transporter-like_ATP-bd"/>
</dbReference>
<dbReference type="InterPro" id="IPR027417">
    <property type="entry name" value="P-loop_NTPase"/>
</dbReference>
<dbReference type="EMBL" id="QXTG01000002">
    <property type="protein sequence ID" value="RIX28672.1"/>
    <property type="molecule type" value="Genomic_DNA"/>
</dbReference>
<dbReference type="PROSITE" id="PS50893">
    <property type="entry name" value="ABC_TRANSPORTER_2"/>
    <property type="match status" value="1"/>
</dbReference>
<proteinExistence type="predicted"/>
<feature type="domain" description="ABC transporter" evidence="4">
    <location>
        <begin position="2"/>
        <end position="238"/>
    </location>
</feature>
<dbReference type="RefSeq" id="WP_119482982.1">
    <property type="nucleotide sequence ID" value="NZ_QXTG01000002.1"/>
</dbReference>
<evidence type="ECO:0000259" key="4">
    <source>
        <dbReference type="PROSITE" id="PS50893"/>
    </source>
</evidence>
<dbReference type="InterPro" id="IPR017871">
    <property type="entry name" value="ABC_transporter-like_CS"/>
</dbReference>
<evidence type="ECO:0000313" key="6">
    <source>
        <dbReference type="Proteomes" id="UP000265742"/>
    </source>
</evidence>
<dbReference type="SMART" id="SM00382">
    <property type="entry name" value="AAA"/>
    <property type="match status" value="1"/>
</dbReference>
<dbReference type="PANTHER" id="PTHR42781">
    <property type="entry name" value="SPERMIDINE/PUTRESCINE IMPORT ATP-BINDING PROTEIN POTA"/>
    <property type="match status" value="1"/>
</dbReference>
<name>A0A3A1TWU4_9MICO</name>
<reference evidence="6" key="1">
    <citation type="submission" date="2018-09" db="EMBL/GenBank/DDBJ databases">
        <authorList>
            <person name="Kim I."/>
        </authorList>
    </citation>
    <scope>NUCLEOTIDE SEQUENCE [LARGE SCALE GENOMIC DNA]</scope>
    <source>
        <strain evidence="6">DD4a</strain>
    </source>
</reference>
<dbReference type="SUPFAM" id="SSF52540">
    <property type="entry name" value="P-loop containing nucleoside triphosphate hydrolases"/>
    <property type="match status" value="1"/>
</dbReference>
<keyword evidence="2" id="KW-0547">Nucleotide-binding</keyword>
<dbReference type="GO" id="GO:0005524">
    <property type="term" value="F:ATP binding"/>
    <property type="evidence" value="ECO:0007669"/>
    <property type="project" value="UniProtKB-KW"/>
</dbReference>
<dbReference type="Pfam" id="PF00005">
    <property type="entry name" value="ABC_tran"/>
    <property type="match status" value="1"/>
</dbReference>
<organism evidence="5 6">
    <name type="scientific">Amnibacterium setariae</name>
    <dbReference type="NCBI Taxonomy" id="2306585"/>
    <lineage>
        <taxon>Bacteria</taxon>
        <taxon>Bacillati</taxon>
        <taxon>Actinomycetota</taxon>
        <taxon>Actinomycetes</taxon>
        <taxon>Micrococcales</taxon>
        <taxon>Microbacteriaceae</taxon>
        <taxon>Amnibacterium</taxon>
    </lineage>
</organism>
<dbReference type="PANTHER" id="PTHR42781:SF4">
    <property type="entry name" value="SPERMIDINE_PUTRESCINE IMPORT ATP-BINDING PROTEIN POTA"/>
    <property type="match status" value="1"/>
</dbReference>
<dbReference type="Gene3D" id="3.40.50.300">
    <property type="entry name" value="P-loop containing nucleotide triphosphate hydrolases"/>
    <property type="match status" value="1"/>
</dbReference>
<sequence>MNGALDAALRVARGDFVLDAALAVPAGRVVALMGRNGAGKSTAVGAIGGLVPLDSGRVVLDGAVLEDVETGRWTAPEHRAVGVVQQQAALFPHLDVRDNVAFGLRTGGLGRRAARERADALLADAGLGEFRDRRPAQLSGGQAARVALVRTLAREPALVLLDEPLAAIDAELRPGLRDAVRAQLAAFHGSALLVTHDVRDAEALADQVVVLDAGRVVQRGPLAALRAAPADPVVAALVSS</sequence>
<keyword evidence="3 5" id="KW-0067">ATP-binding</keyword>
<keyword evidence="1" id="KW-0813">Transport</keyword>